<name>A0A8E7G240_9VIRU</name>
<protein>
    <submittedName>
        <fullName evidence="1">Capsid protein</fullName>
    </submittedName>
</protein>
<accession>A0A8E7G240</accession>
<organism evidence="1">
    <name type="scientific">Emberiza spodocephala Genomoviridae sp</name>
    <dbReference type="NCBI Taxonomy" id="2814950"/>
    <lineage>
        <taxon>Viruses</taxon>
        <taxon>Monodnaviria</taxon>
        <taxon>Shotokuvirae</taxon>
        <taxon>Cressdnaviricota</taxon>
        <taxon>Repensiviricetes</taxon>
        <taxon>Geplafuvirales</taxon>
        <taxon>Genomoviridae</taxon>
    </lineage>
</organism>
<dbReference type="EMBL" id="MW182914">
    <property type="protein sequence ID" value="QVW56443.1"/>
    <property type="molecule type" value="Genomic_DNA"/>
</dbReference>
<proteinExistence type="predicted"/>
<evidence type="ECO:0000313" key="1">
    <source>
        <dbReference type="EMBL" id="QVW56443.1"/>
    </source>
</evidence>
<reference evidence="1" key="1">
    <citation type="submission" date="2020-10" db="EMBL/GenBank/DDBJ databases">
        <title>CRESS DNA virus dark matter in the feces of wild birds.</title>
        <authorList>
            <person name="Yang S."/>
            <person name="Zhang W."/>
        </authorList>
    </citation>
    <scope>NUCLEOTIDE SEQUENCE</scope>
    <source>
        <strain evidence="1">Bfb10gen13</strain>
    </source>
</reference>
<sequence>MPRYRRNRRMTKKKILNVTSEKKRNGMVSMSNTSDTGSSRALAVAPLFVNGNNGNAVCVFNATAQDMNINDSGNIGSKANTSTRTATSCYIRGLSEHLRIETNSAVPWMWRRIVFRTKDAFFSSTAKTATEVAAPQFWTDTSAGMERVWFNLLVNNSGPRIAQMESLIFKGQPARDWNDAISAPTDNLRITVMYDKTRIIRSGNNSGVLLTPKMWHGYNGTLVYDDDEDGGAITSAYTSTDSNAGKGDMIIVDYFVSSSASVATDQLKLQSSSTLYWHER</sequence>